<gene>
    <name evidence="2" type="ORF">VFPBJ_09030</name>
    <name evidence="1" type="ORF">VFPFJ_11023</name>
</gene>
<name>A0A179GGU8_PURLI</name>
<dbReference type="Proteomes" id="UP000078340">
    <property type="component" value="Unassembled WGS sequence"/>
</dbReference>
<evidence type="ECO:0000313" key="3">
    <source>
        <dbReference type="Proteomes" id="UP000078240"/>
    </source>
</evidence>
<evidence type="ECO:0000313" key="2">
    <source>
        <dbReference type="EMBL" id="OAQ76670.1"/>
    </source>
</evidence>
<protein>
    <submittedName>
        <fullName evidence="2">Uncharacterized protein</fullName>
    </submittedName>
</protein>
<sequence>MNEHNLHGSNPLIYRHDLKKAPAVDLRNAMPSNVMYFTHSGSIVTIRSLLLPWLMPLAILCLTTDVYEAAATTTPGSTRVGVYRAIGTHRRERWRPRKRLHNFRKCALEAKNRWRHTTSPLSIDGPYYIKSYHTGRREPELYVTLI</sequence>
<proteinExistence type="predicted"/>
<dbReference type="EMBL" id="LSBI01000020">
    <property type="protein sequence ID" value="OAQ71482.1"/>
    <property type="molecule type" value="Genomic_DNA"/>
</dbReference>
<dbReference type="AlphaFoldDB" id="A0A179GGU8"/>
<dbReference type="EMBL" id="LSBH01000007">
    <property type="protein sequence ID" value="OAQ76670.1"/>
    <property type="molecule type" value="Genomic_DNA"/>
</dbReference>
<evidence type="ECO:0000313" key="1">
    <source>
        <dbReference type="EMBL" id="OAQ71482.1"/>
    </source>
</evidence>
<dbReference type="Proteomes" id="UP000078240">
    <property type="component" value="Unassembled WGS sequence"/>
</dbReference>
<organism evidence="2 3">
    <name type="scientific">Purpureocillium lilacinum</name>
    <name type="common">Paecilomyces lilacinus</name>
    <dbReference type="NCBI Taxonomy" id="33203"/>
    <lineage>
        <taxon>Eukaryota</taxon>
        <taxon>Fungi</taxon>
        <taxon>Dikarya</taxon>
        <taxon>Ascomycota</taxon>
        <taxon>Pezizomycotina</taxon>
        <taxon>Sordariomycetes</taxon>
        <taxon>Hypocreomycetidae</taxon>
        <taxon>Hypocreales</taxon>
        <taxon>Ophiocordycipitaceae</taxon>
        <taxon>Purpureocillium</taxon>
    </lineage>
</organism>
<accession>A0A179GGU8</accession>
<reference evidence="2 3" key="1">
    <citation type="submission" date="2016-01" db="EMBL/GenBank/DDBJ databases">
        <title>Biosynthesis of antibiotic leucinostatins and their inhibition on Phytophthora in bio-control Purpureocillium lilacinum.</title>
        <authorList>
            <person name="Wang G."/>
            <person name="Liu Z."/>
            <person name="Lin R."/>
            <person name="Li E."/>
            <person name="Mao Z."/>
            <person name="Ling J."/>
            <person name="Yin W."/>
            <person name="Xie B."/>
        </authorList>
    </citation>
    <scope>NUCLEOTIDE SEQUENCE [LARGE SCALE GENOMIC DNA]</scope>
    <source>
        <strain evidence="2">PLBJ-1</strain>
        <strain evidence="1">PLFJ-1</strain>
    </source>
</reference>
<comment type="caution">
    <text evidence="2">The sequence shown here is derived from an EMBL/GenBank/DDBJ whole genome shotgun (WGS) entry which is preliminary data.</text>
</comment>